<accession>A0ABT3ACW5</accession>
<evidence type="ECO:0000313" key="1">
    <source>
        <dbReference type="EMBL" id="MCV2886475.1"/>
    </source>
</evidence>
<reference evidence="1 2" key="1">
    <citation type="submission" date="2022-10" db="EMBL/GenBank/DDBJ databases">
        <title>Aestuariibacter sp. AA17 isolated from Montipora capitata coral fragment.</title>
        <authorList>
            <person name="Emsley S.A."/>
            <person name="Pfannmuller K.M."/>
            <person name="Loughran R.M."/>
            <person name="Shlafstein M."/>
            <person name="Papke E."/>
            <person name="Saw J.H."/>
            <person name="Ushijima B."/>
            <person name="Videau P."/>
        </authorList>
    </citation>
    <scope>NUCLEOTIDE SEQUENCE [LARGE SCALE GENOMIC DNA]</scope>
    <source>
        <strain evidence="1 2">AA17</strain>
    </source>
</reference>
<evidence type="ECO:0000313" key="2">
    <source>
        <dbReference type="Proteomes" id="UP001652504"/>
    </source>
</evidence>
<protein>
    <submittedName>
        <fullName evidence="1">RHS repeat-associated core domain-containing protein</fullName>
    </submittedName>
</protein>
<dbReference type="PRINTS" id="PR00394">
    <property type="entry name" value="RHSPROTEIN"/>
</dbReference>
<dbReference type="PANTHER" id="PTHR32305:SF15">
    <property type="entry name" value="PROTEIN RHSA-RELATED"/>
    <property type="match status" value="1"/>
</dbReference>
<organism evidence="1 2">
    <name type="scientific">Fluctibacter corallii</name>
    <dbReference type="NCBI Taxonomy" id="2984329"/>
    <lineage>
        <taxon>Bacteria</taxon>
        <taxon>Pseudomonadati</taxon>
        <taxon>Pseudomonadota</taxon>
        <taxon>Gammaproteobacteria</taxon>
        <taxon>Alteromonadales</taxon>
        <taxon>Alteromonadaceae</taxon>
        <taxon>Fluctibacter</taxon>
    </lineage>
</organism>
<comment type="caution">
    <text evidence="1">The sequence shown here is derived from an EMBL/GenBank/DDBJ whole genome shotgun (WGS) entry which is preliminary data.</text>
</comment>
<dbReference type="PANTHER" id="PTHR32305">
    <property type="match status" value="1"/>
</dbReference>
<name>A0ABT3ACW5_9ALTE</name>
<dbReference type="EMBL" id="JAOWKX010000011">
    <property type="protein sequence ID" value="MCV2886475.1"/>
    <property type="molecule type" value="Genomic_DNA"/>
</dbReference>
<dbReference type="InterPro" id="IPR050708">
    <property type="entry name" value="T6SS_VgrG/RHS"/>
</dbReference>
<dbReference type="NCBIfam" id="TIGR03696">
    <property type="entry name" value="Rhs_assc_core"/>
    <property type="match status" value="1"/>
</dbReference>
<keyword evidence="2" id="KW-1185">Reference proteome</keyword>
<sequence>MPNPGGTQNHRPYGSNIEGEADDIGYTGHKFDTDLGLSYMQARYYDPVIGRFYSNDPVGFDSVHNFNRYTYANNNPYKYIDPDGKDAVAIQVDLDLVGAPIFNALVPTGGGLSGGVVVQFEPRIPSFSDVFNAVAESPFSPGTAILDSFLNVEGVGLIGSYRGSAGFDISLGVAFEYTFGSASDFGGTSTQLEIGQGPGSISGSFFDTAQGTGIPSCKGAGGFELGVSPLPASFSVSREVTGIYRVFGRLDSKKLAEE</sequence>
<proteinExistence type="predicted"/>
<dbReference type="Proteomes" id="UP001652504">
    <property type="component" value="Unassembled WGS sequence"/>
</dbReference>
<gene>
    <name evidence="1" type="ORF">OE749_17400</name>
</gene>
<dbReference type="InterPro" id="IPR022385">
    <property type="entry name" value="Rhs_assc_core"/>
</dbReference>
<dbReference type="Gene3D" id="2.180.10.10">
    <property type="entry name" value="RHS repeat-associated core"/>
    <property type="match status" value="1"/>
</dbReference>